<dbReference type="SUPFAM" id="SSF48371">
    <property type="entry name" value="ARM repeat"/>
    <property type="match status" value="1"/>
</dbReference>
<evidence type="ECO:0000313" key="3">
    <source>
        <dbReference type="Proteomes" id="UP000694680"/>
    </source>
</evidence>
<reference evidence="2" key="2">
    <citation type="submission" date="2025-08" db="UniProtKB">
        <authorList>
            <consortium name="Ensembl"/>
        </authorList>
    </citation>
    <scope>IDENTIFICATION</scope>
</reference>
<feature type="compositionally biased region" description="Acidic residues" evidence="1">
    <location>
        <begin position="173"/>
        <end position="183"/>
    </location>
</feature>
<organism evidence="2 3">
    <name type="scientific">Gouania willdenowi</name>
    <name type="common">Blunt-snouted clingfish</name>
    <name type="synonym">Lepadogaster willdenowi</name>
    <dbReference type="NCBI Taxonomy" id="441366"/>
    <lineage>
        <taxon>Eukaryota</taxon>
        <taxon>Metazoa</taxon>
        <taxon>Chordata</taxon>
        <taxon>Craniata</taxon>
        <taxon>Vertebrata</taxon>
        <taxon>Euteleostomi</taxon>
        <taxon>Actinopterygii</taxon>
        <taxon>Neopterygii</taxon>
        <taxon>Teleostei</taxon>
        <taxon>Neoteleostei</taxon>
        <taxon>Acanthomorphata</taxon>
        <taxon>Ovalentaria</taxon>
        <taxon>Blenniimorphae</taxon>
        <taxon>Blenniiformes</taxon>
        <taxon>Gobiesocoidei</taxon>
        <taxon>Gobiesocidae</taxon>
        <taxon>Gobiesocinae</taxon>
        <taxon>Gouania</taxon>
    </lineage>
</organism>
<evidence type="ECO:0008006" key="4">
    <source>
        <dbReference type="Google" id="ProtNLM"/>
    </source>
</evidence>
<keyword evidence="3" id="KW-1185">Reference proteome</keyword>
<accession>A0A8C5EKB0</accession>
<dbReference type="InterPro" id="IPR016024">
    <property type="entry name" value="ARM-type_fold"/>
</dbReference>
<protein>
    <recommendedName>
        <fullName evidence="4">Radial spoke head 14 homolog</fullName>
    </recommendedName>
</protein>
<evidence type="ECO:0000256" key="1">
    <source>
        <dbReference type="SAM" id="MobiDB-lite"/>
    </source>
</evidence>
<dbReference type="Gene3D" id="1.25.10.10">
    <property type="entry name" value="Leucine-rich Repeat Variant"/>
    <property type="match status" value="2"/>
</dbReference>
<dbReference type="AlphaFoldDB" id="A0A8C5EKB0"/>
<proteinExistence type="predicted"/>
<dbReference type="InterPro" id="IPR011989">
    <property type="entry name" value="ARM-like"/>
</dbReference>
<dbReference type="Proteomes" id="UP000694680">
    <property type="component" value="Chromosome 9"/>
</dbReference>
<sequence>MAGRPMWENPLRAPVAYGRLAVPQLFAELQSPEPEKKLRALASLQDLLHDPERLYPTVTKGYVEKMKLLLEDEDPSVRSKTCEVLGLLCTHSLGRQVLLSSPLLSSLFWLLDDPSSPCRKNVLRVLKLLTLHPSGADALLTLVPKLLLKLQQQQQQEEGEQISVEEEKKVEVNEEEKVDEENQQEQREGLKMEQTEEVKDVKEEEEEEELLVLSLISCCSRRDALPALSSDAVSVLKPRLTHPCTHIRREATAAMMALSVPMAGKHRLCEEAMLPLLVGLLRDEDVHVRTNTVGVIMYTVITTAGKLQCLKLNVVSALLDLLTEAPPFKKAPRLMEEKERWTRKALVLYSLRALTSLAEAPEGRRLLMEQLPLLRRSCEEEEDAEVIRAAHAAIEVVTWTP</sequence>
<dbReference type="InterPro" id="IPR042856">
    <property type="entry name" value="RSP14"/>
</dbReference>
<dbReference type="PANTHER" id="PTHR15599">
    <property type="entry name" value="RTDR1"/>
    <property type="match status" value="1"/>
</dbReference>
<reference evidence="2" key="1">
    <citation type="submission" date="2020-06" db="EMBL/GenBank/DDBJ databases">
        <authorList>
            <consortium name="Wellcome Sanger Institute Data Sharing"/>
        </authorList>
    </citation>
    <scope>NUCLEOTIDE SEQUENCE [LARGE SCALE GENOMIC DNA]</scope>
</reference>
<dbReference type="PANTHER" id="PTHR15599:SF1">
    <property type="entry name" value="RADIAL SPOKE HEAD 14 HOMOLOG"/>
    <property type="match status" value="1"/>
</dbReference>
<gene>
    <name evidence="2" type="primary">rsph14</name>
</gene>
<name>A0A8C5EKB0_GOUWI</name>
<reference evidence="2" key="3">
    <citation type="submission" date="2025-09" db="UniProtKB">
        <authorList>
            <consortium name="Ensembl"/>
        </authorList>
    </citation>
    <scope>IDENTIFICATION</scope>
</reference>
<feature type="compositionally biased region" description="Basic and acidic residues" evidence="1">
    <location>
        <begin position="184"/>
        <end position="202"/>
    </location>
</feature>
<feature type="region of interest" description="Disordered" evidence="1">
    <location>
        <begin position="157"/>
        <end position="203"/>
    </location>
</feature>
<dbReference type="Ensembl" id="ENSGWIT00000024401.1">
    <property type="protein sequence ID" value="ENSGWIP00000022265.1"/>
    <property type="gene ID" value="ENSGWIG00000011951.1"/>
</dbReference>
<evidence type="ECO:0000313" key="2">
    <source>
        <dbReference type="Ensembl" id="ENSGWIP00000022265.1"/>
    </source>
</evidence>
<dbReference type="OrthoDB" id="409644at2759"/>